<feature type="transmembrane region" description="Helical" evidence="8">
    <location>
        <begin position="69"/>
        <end position="92"/>
    </location>
</feature>
<dbReference type="AlphaFoldDB" id="A0A3Q4I1M8"/>
<dbReference type="GO" id="GO:0031594">
    <property type="term" value="C:neuromuscular junction"/>
    <property type="evidence" value="ECO:0007669"/>
    <property type="project" value="TreeGrafter"/>
</dbReference>
<dbReference type="PROSITE" id="PS51225">
    <property type="entry name" value="MARVEL"/>
    <property type="match status" value="1"/>
</dbReference>
<keyword evidence="4 8" id="KW-1133">Transmembrane helix</keyword>
<reference evidence="10" key="1">
    <citation type="submission" date="2025-08" db="UniProtKB">
        <authorList>
            <consortium name="Ensembl"/>
        </authorList>
    </citation>
    <scope>IDENTIFICATION</scope>
</reference>
<dbReference type="Proteomes" id="UP000261580">
    <property type="component" value="Unassembled WGS sequence"/>
</dbReference>
<dbReference type="Pfam" id="PF01284">
    <property type="entry name" value="MARVEL"/>
    <property type="match status" value="1"/>
</dbReference>
<evidence type="ECO:0000256" key="1">
    <source>
        <dbReference type="ARBA" id="ARBA00004141"/>
    </source>
</evidence>
<evidence type="ECO:0000313" key="11">
    <source>
        <dbReference type="Proteomes" id="UP000261580"/>
    </source>
</evidence>
<dbReference type="PANTHER" id="PTHR10838:SF19">
    <property type="entry name" value="SYNAPTOGYRIN-2 LIKE PROTEIN-RELATED"/>
    <property type="match status" value="1"/>
</dbReference>
<name>A0A3Q4I1M8_NEOBR</name>
<keyword evidence="5 6" id="KW-0472">Membrane</keyword>
<reference evidence="10" key="2">
    <citation type="submission" date="2025-09" db="UniProtKB">
        <authorList>
            <consortium name="Ensembl"/>
        </authorList>
    </citation>
    <scope>IDENTIFICATION</scope>
</reference>
<evidence type="ECO:0000256" key="7">
    <source>
        <dbReference type="SAM" id="MobiDB-lite"/>
    </source>
</evidence>
<dbReference type="Ensembl" id="ENSNBRT00000031098.1">
    <property type="protein sequence ID" value="ENSNBRP00000030325.1"/>
    <property type="gene ID" value="ENSNBRG00000023068.1"/>
</dbReference>
<evidence type="ECO:0000256" key="5">
    <source>
        <dbReference type="ARBA" id="ARBA00023136"/>
    </source>
</evidence>
<feature type="transmembrane region" description="Helical" evidence="8">
    <location>
        <begin position="30"/>
        <end position="49"/>
    </location>
</feature>
<feature type="region of interest" description="Disordered" evidence="7">
    <location>
        <begin position="125"/>
        <end position="146"/>
    </location>
</feature>
<feature type="domain" description="MARVEL" evidence="9">
    <location>
        <begin position="20"/>
        <end position="146"/>
    </location>
</feature>
<keyword evidence="3 6" id="KW-0812">Transmembrane</keyword>
<accession>A0A3Q4I1M8</accession>
<comment type="subcellular location">
    <subcellularLocation>
        <location evidence="1">Membrane</location>
        <topology evidence="1">Multi-pass membrane protein</topology>
    </subcellularLocation>
</comment>
<comment type="similarity">
    <text evidence="2">Belongs to the synaptogyrin family.</text>
</comment>
<dbReference type="PANTHER" id="PTHR10838">
    <property type="entry name" value="SYNAPTOGYRIN"/>
    <property type="match status" value="1"/>
</dbReference>
<keyword evidence="11" id="KW-1185">Reference proteome</keyword>
<dbReference type="GO" id="GO:0030672">
    <property type="term" value="C:synaptic vesicle membrane"/>
    <property type="evidence" value="ECO:0007669"/>
    <property type="project" value="TreeGrafter"/>
</dbReference>
<protein>
    <submittedName>
        <fullName evidence="10">Synaptogyrin-1-like</fullName>
    </submittedName>
</protein>
<evidence type="ECO:0000256" key="8">
    <source>
        <dbReference type="SAM" id="Phobius"/>
    </source>
</evidence>
<evidence type="ECO:0000313" key="10">
    <source>
        <dbReference type="Ensembl" id="ENSNBRP00000030325.1"/>
    </source>
</evidence>
<evidence type="ECO:0000256" key="2">
    <source>
        <dbReference type="ARBA" id="ARBA00010252"/>
    </source>
</evidence>
<dbReference type="OMA" id="YINTHET"/>
<dbReference type="InterPro" id="IPR016579">
    <property type="entry name" value="Synaptogyrin"/>
</dbReference>
<evidence type="ECO:0000256" key="6">
    <source>
        <dbReference type="PROSITE-ProRule" id="PRU00581"/>
    </source>
</evidence>
<dbReference type="InterPro" id="IPR008253">
    <property type="entry name" value="Marvel"/>
</dbReference>
<sequence length="146" mass="15734">MQNSAYGASLAGGAFDLANFLKQPQTILRFLSWIFSIVVFATITAEGYPNTKEKAENECMFHSTDSACSYGVGVGVLAFLACVLFLVLDAYFPNISNAKDRKYIVISDLAFSGKIMIGCPDNAKRGKGAEEGSDTIMTSKLRPPAD</sequence>
<evidence type="ECO:0000256" key="4">
    <source>
        <dbReference type="ARBA" id="ARBA00022989"/>
    </source>
</evidence>
<dbReference type="GeneTree" id="ENSGT00950000182935"/>
<dbReference type="STRING" id="32507.ENSNBRP00000030325"/>
<organism evidence="10 11">
    <name type="scientific">Neolamprologus brichardi</name>
    <name type="common">Fairy cichlid</name>
    <name type="synonym">Lamprologus brichardi</name>
    <dbReference type="NCBI Taxonomy" id="32507"/>
    <lineage>
        <taxon>Eukaryota</taxon>
        <taxon>Metazoa</taxon>
        <taxon>Chordata</taxon>
        <taxon>Craniata</taxon>
        <taxon>Vertebrata</taxon>
        <taxon>Euteleostomi</taxon>
        <taxon>Actinopterygii</taxon>
        <taxon>Neopterygii</taxon>
        <taxon>Teleostei</taxon>
        <taxon>Neoteleostei</taxon>
        <taxon>Acanthomorphata</taxon>
        <taxon>Ovalentaria</taxon>
        <taxon>Cichlomorphae</taxon>
        <taxon>Cichliformes</taxon>
        <taxon>Cichlidae</taxon>
        <taxon>African cichlids</taxon>
        <taxon>Pseudocrenilabrinae</taxon>
        <taxon>Lamprologini</taxon>
        <taxon>Neolamprologus</taxon>
    </lineage>
</organism>
<dbReference type="Bgee" id="ENSNBRG00000023068">
    <property type="expression patterns" value="Expressed in testis and 7 other cell types or tissues"/>
</dbReference>
<evidence type="ECO:0000256" key="3">
    <source>
        <dbReference type="ARBA" id="ARBA00022692"/>
    </source>
</evidence>
<proteinExistence type="inferred from homology"/>
<evidence type="ECO:0000259" key="9">
    <source>
        <dbReference type="PROSITE" id="PS51225"/>
    </source>
</evidence>